<dbReference type="Gene3D" id="1.10.10.440">
    <property type="entry name" value="FF domain"/>
    <property type="match status" value="1"/>
</dbReference>
<dbReference type="PROSITE" id="PS50020">
    <property type="entry name" value="WW_DOMAIN_2"/>
    <property type="match status" value="2"/>
</dbReference>
<dbReference type="CDD" id="cd00201">
    <property type="entry name" value="WW"/>
    <property type="match status" value="1"/>
</dbReference>
<dbReference type="OrthoDB" id="187617at2759"/>
<keyword evidence="1" id="KW-0677">Repeat</keyword>
<comment type="caution">
    <text evidence="5">The sequence shown here is derived from an EMBL/GenBank/DDBJ whole genome shotgun (WGS) entry which is preliminary data.</text>
</comment>
<dbReference type="SMART" id="SM00441">
    <property type="entry name" value="FF"/>
    <property type="match status" value="1"/>
</dbReference>
<dbReference type="Pfam" id="PF01846">
    <property type="entry name" value="FF"/>
    <property type="match status" value="1"/>
</dbReference>
<dbReference type="InterPro" id="IPR036517">
    <property type="entry name" value="FF_domain_sf"/>
</dbReference>
<dbReference type="PANTHER" id="PTHR15377">
    <property type="entry name" value="TRANSCRIPTION ELONGATION REGULATOR 1"/>
    <property type="match status" value="1"/>
</dbReference>
<feature type="compositionally biased region" description="Low complexity" evidence="2">
    <location>
        <begin position="110"/>
        <end position="125"/>
    </location>
</feature>
<feature type="compositionally biased region" description="Basic and acidic residues" evidence="2">
    <location>
        <begin position="407"/>
        <end position="419"/>
    </location>
</feature>
<dbReference type="InterPro" id="IPR002713">
    <property type="entry name" value="FF_domain"/>
</dbReference>
<proteinExistence type="predicted"/>
<feature type="region of interest" description="Disordered" evidence="2">
    <location>
        <begin position="407"/>
        <end position="441"/>
    </location>
</feature>
<dbReference type="STRING" id="74557.A0A1V9YBM8"/>
<dbReference type="PANTHER" id="PTHR15377:SF3">
    <property type="entry name" value="WW DOMAIN-CONTAINING PROTEIN"/>
    <property type="match status" value="1"/>
</dbReference>
<evidence type="ECO:0000256" key="1">
    <source>
        <dbReference type="ARBA" id="ARBA00022737"/>
    </source>
</evidence>
<dbReference type="PROSITE" id="PS51676">
    <property type="entry name" value="FF"/>
    <property type="match status" value="1"/>
</dbReference>
<feature type="non-terminal residue" evidence="5">
    <location>
        <position position="441"/>
    </location>
</feature>
<evidence type="ECO:0000259" key="4">
    <source>
        <dbReference type="PROSITE" id="PS51676"/>
    </source>
</evidence>
<dbReference type="AlphaFoldDB" id="A0A1V9YBM8"/>
<dbReference type="InterPro" id="IPR001202">
    <property type="entry name" value="WW_dom"/>
</dbReference>
<reference evidence="5 6" key="1">
    <citation type="journal article" date="2014" name="Genome Biol. Evol.">
        <title>The secreted proteins of Achlya hypogyna and Thraustotheca clavata identify the ancestral oomycete secretome and reveal gene acquisitions by horizontal gene transfer.</title>
        <authorList>
            <person name="Misner I."/>
            <person name="Blouin N."/>
            <person name="Leonard G."/>
            <person name="Richards T.A."/>
            <person name="Lane C.E."/>
        </authorList>
    </citation>
    <scope>NUCLEOTIDE SEQUENCE [LARGE SCALE GENOMIC DNA]</scope>
    <source>
        <strain evidence="5 6">ATCC 34112</strain>
    </source>
</reference>
<dbReference type="Gene3D" id="2.20.70.10">
    <property type="match status" value="1"/>
</dbReference>
<protein>
    <recommendedName>
        <fullName evidence="7">WW domain-containing protein</fullName>
    </recommendedName>
</protein>
<dbReference type="SUPFAM" id="SSF81698">
    <property type="entry name" value="FF domain"/>
    <property type="match status" value="1"/>
</dbReference>
<feature type="domain" description="WW" evidence="3">
    <location>
        <begin position="2"/>
        <end position="35"/>
    </location>
</feature>
<dbReference type="PROSITE" id="PS01159">
    <property type="entry name" value="WW_DOMAIN_1"/>
    <property type="match status" value="1"/>
</dbReference>
<feature type="region of interest" description="Disordered" evidence="2">
    <location>
        <begin position="101"/>
        <end position="157"/>
    </location>
</feature>
<evidence type="ECO:0000313" key="6">
    <source>
        <dbReference type="Proteomes" id="UP000243217"/>
    </source>
</evidence>
<feature type="compositionally biased region" description="Low complexity" evidence="2">
    <location>
        <begin position="424"/>
        <end position="441"/>
    </location>
</feature>
<evidence type="ECO:0000256" key="2">
    <source>
        <dbReference type="SAM" id="MobiDB-lite"/>
    </source>
</evidence>
<feature type="compositionally biased region" description="Basic and acidic residues" evidence="2">
    <location>
        <begin position="127"/>
        <end position="137"/>
    </location>
</feature>
<organism evidence="5 6">
    <name type="scientific">Thraustotheca clavata</name>
    <dbReference type="NCBI Taxonomy" id="74557"/>
    <lineage>
        <taxon>Eukaryota</taxon>
        <taxon>Sar</taxon>
        <taxon>Stramenopiles</taxon>
        <taxon>Oomycota</taxon>
        <taxon>Saprolegniomycetes</taxon>
        <taxon>Saprolegniales</taxon>
        <taxon>Achlyaceae</taxon>
        <taxon>Thraustotheca</taxon>
    </lineage>
</organism>
<dbReference type="InterPro" id="IPR045148">
    <property type="entry name" value="TCRG1-like"/>
</dbReference>
<dbReference type="GO" id="GO:0003712">
    <property type="term" value="F:transcription coregulator activity"/>
    <property type="evidence" value="ECO:0007669"/>
    <property type="project" value="TreeGrafter"/>
</dbReference>
<dbReference type="GO" id="GO:0070063">
    <property type="term" value="F:RNA polymerase binding"/>
    <property type="evidence" value="ECO:0007669"/>
    <property type="project" value="InterPro"/>
</dbReference>
<gene>
    <name evidence="5" type="ORF">THRCLA_23180</name>
</gene>
<dbReference type="SMART" id="SM00456">
    <property type="entry name" value="WW"/>
    <property type="match status" value="2"/>
</dbReference>
<feature type="domain" description="WW" evidence="3">
    <location>
        <begin position="51"/>
        <end position="84"/>
    </location>
</feature>
<dbReference type="GO" id="GO:0005634">
    <property type="term" value="C:nucleus"/>
    <property type="evidence" value="ECO:0007669"/>
    <property type="project" value="TreeGrafter"/>
</dbReference>
<evidence type="ECO:0000259" key="3">
    <source>
        <dbReference type="PROSITE" id="PS50020"/>
    </source>
</evidence>
<keyword evidence="6" id="KW-1185">Reference proteome</keyword>
<feature type="domain" description="FF" evidence="4">
    <location>
        <begin position="155"/>
        <end position="211"/>
    </location>
</feature>
<sequence>MSRVWGEWSEHDAGDGWKYYYNEQTKESMWEMPIVVREALGAMEDLLKTALAFSGDWGAFDAGFGTIYYFHLPSATSSWQRPKEWGLQPELSYAEYALLHEKTPDPEPTPSNSTKSKPKPNTSKPQTKKEDKKKDSNEPMQENTPVEEETEEQKQEHFRKIEAFRGMLREKEIMPTFKWEAVLPRIAIDERFRAIPSMDERRAIFEYFIKHRKAEIAAQMKSNMKKAKKAWALLVEKTLQDMPLAEMSKKKWTLEQFRAYMTKVNIVDDATTAVLPLAIQESVYEKKRDAWYPKAMCRRLEYKRLVDLWNDHKQKVMDAEEYTDPAITKLRTQVDIEHLSAIDEEEIFTACQEEYRYHNYYLHRKDCCIRKDEAAAIERRAQERIEEAQRKETLAKQEALYQEMTAKREAEEKLEKDQAKNACQSQNRSSRQRSRSPSYQR</sequence>
<dbReference type="InterPro" id="IPR036020">
    <property type="entry name" value="WW_dom_sf"/>
</dbReference>
<dbReference type="SUPFAM" id="SSF51045">
    <property type="entry name" value="WW domain"/>
    <property type="match status" value="1"/>
</dbReference>
<accession>A0A1V9YBM8</accession>
<name>A0A1V9YBM8_9STRA</name>
<dbReference type="Proteomes" id="UP000243217">
    <property type="component" value="Unassembled WGS sequence"/>
</dbReference>
<evidence type="ECO:0000313" key="5">
    <source>
        <dbReference type="EMBL" id="OQR83099.1"/>
    </source>
</evidence>
<evidence type="ECO:0008006" key="7">
    <source>
        <dbReference type="Google" id="ProtNLM"/>
    </source>
</evidence>
<dbReference type="EMBL" id="JNBS01004539">
    <property type="protein sequence ID" value="OQR83099.1"/>
    <property type="molecule type" value="Genomic_DNA"/>
</dbReference>